<dbReference type="SUPFAM" id="SSF48452">
    <property type="entry name" value="TPR-like"/>
    <property type="match status" value="2"/>
</dbReference>
<dbReference type="InterPro" id="IPR010982">
    <property type="entry name" value="Lambda_DNA-bd_dom_sf"/>
</dbReference>
<reference evidence="2 3" key="1">
    <citation type="submission" date="2016-11" db="EMBL/GenBank/DDBJ databases">
        <authorList>
            <person name="Jaros S."/>
            <person name="Januszkiewicz K."/>
            <person name="Wedrychowicz H."/>
        </authorList>
    </citation>
    <scope>NUCLEOTIDE SEQUENCE [LARGE SCALE GENOMIC DNA]</scope>
    <source>
        <strain evidence="2 3">DSM 8605</strain>
    </source>
</reference>
<dbReference type="Pfam" id="PF13181">
    <property type="entry name" value="TPR_8"/>
    <property type="match status" value="2"/>
</dbReference>
<name>A0A1M5UWH7_9CLOT</name>
<dbReference type="PANTHER" id="PTHR10098">
    <property type="entry name" value="RAPSYN-RELATED"/>
    <property type="match status" value="1"/>
</dbReference>
<proteinExistence type="predicted"/>
<evidence type="ECO:0000313" key="2">
    <source>
        <dbReference type="EMBL" id="SHH67270.1"/>
    </source>
</evidence>
<dbReference type="AlphaFoldDB" id="A0A1M5UWH7"/>
<sequence>MEILSLGEKIKRSRKEQNMTLKDLAGDRITPGQISLVESGKSNPSMDLLEYLAGILNVSIEYLMETEESQAEKICGYFENIADSHIFTRTFDLAQQYIKSSLYYANKYDLEYKKARALYLEGKIALLLEDYAQAQQLLLSSNVIFIKYNYHGDIVKTYIKLGRIALEMKAYHSACSYFKQAENVFVDNSLSDELTLGQIFYYIANTYYKLEDIEQSVNYSYLAKQKFQQVGNKKEYAKSLLLFAQGANKSGDIDAAIKHSKKALELFKEIDELMYISEIENNLGKLFYEFDNVEESFIHFNMAKKIREEFQDEQYIDTLVNICENHIKLKDIKNAKNILESIKKSAEKINEKYLIKYYVLKYRVDIIEGDSVEAEYTLEKALSFAKEKDLKEEYADLAIMIGRFYISTGNNEAAAKYLSSGVELFENLGLI</sequence>
<dbReference type="InterPro" id="IPR011990">
    <property type="entry name" value="TPR-like_helical_dom_sf"/>
</dbReference>
<dbReference type="CDD" id="cd00093">
    <property type="entry name" value="HTH_XRE"/>
    <property type="match status" value="1"/>
</dbReference>
<dbReference type="EMBL" id="FQXM01000009">
    <property type="protein sequence ID" value="SHH67270.1"/>
    <property type="molecule type" value="Genomic_DNA"/>
</dbReference>
<gene>
    <name evidence="2" type="ORF">SAMN02745207_01947</name>
</gene>
<dbReference type="SUPFAM" id="SSF47413">
    <property type="entry name" value="lambda repressor-like DNA-binding domains"/>
    <property type="match status" value="1"/>
</dbReference>
<accession>A0A1M5UWH7</accession>
<dbReference type="PROSITE" id="PS50943">
    <property type="entry name" value="HTH_CROC1"/>
    <property type="match status" value="1"/>
</dbReference>
<dbReference type="InterPro" id="IPR019734">
    <property type="entry name" value="TPR_rpt"/>
</dbReference>
<dbReference type="OrthoDB" id="2986817at2"/>
<feature type="domain" description="HTH cro/C1-type" evidence="1">
    <location>
        <begin position="10"/>
        <end position="63"/>
    </location>
</feature>
<dbReference type="InterPro" id="IPR001387">
    <property type="entry name" value="Cro/C1-type_HTH"/>
</dbReference>
<protein>
    <submittedName>
        <fullName evidence="2">Tetratricopeptide repeat-containing protein</fullName>
    </submittedName>
</protein>
<dbReference type="RefSeq" id="WP_073338245.1">
    <property type="nucleotide sequence ID" value="NZ_FQXM01000009.1"/>
</dbReference>
<dbReference type="Pfam" id="PF01381">
    <property type="entry name" value="HTH_3"/>
    <property type="match status" value="1"/>
</dbReference>
<organism evidence="2 3">
    <name type="scientific">Clostridium grantii DSM 8605</name>
    <dbReference type="NCBI Taxonomy" id="1121316"/>
    <lineage>
        <taxon>Bacteria</taxon>
        <taxon>Bacillati</taxon>
        <taxon>Bacillota</taxon>
        <taxon>Clostridia</taxon>
        <taxon>Eubacteriales</taxon>
        <taxon>Clostridiaceae</taxon>
        <taxon>Clostridium</taxon>
    </lineage>
</organism>
<dbReference type="Gene3D" id="1.25.40.10">
    <property type="entry name" value="Tetratricopeptide repeat domain"/>
    <property type="match status" value="2"/>
</dbReference>
<evidence type="ECO:0000259" key="1">
    <source>
        <dbReference type="PROSITE" id="PS50943"/>
    </source>
</evidence>
<dbReference type="Proteomes" id="UP000184447">
    <property type="component" value="Unassembled WGS sequence"/>
</dbReference>
<dbReference type="SMART" id="SM00530">
    <property type="entry name" value="HTH_XRE"/>
    <property type="match status" value="1"/>
</dbReference>
<dbReference type="Gene3D" id="1.10.260.40">
    <property type="entry name" value="lambda repressor-like DNA-binding domains"/>
    <property type="match status" value="1"/>
</dbReference>
<dbReference type="SMART" id="SM00028">
    <property type="entry name" value="TPR"/>
    <property type="match status" value="5"/>
</dbReference>
<dbReference type="STRING" id="1121316.SAMN02745207_01947"/>
<dbReference type="GO" id="GO:0003677">
    <property type="term" value="F:DNA binding"/>
    <property type="evidence" value="ECO:0007669"/>
    <property type="project" value="InterPro"/>
</dbReference>
<evidence type="ECO:0000313" key="3">
    <source>
        <dbReference type="Proteomes" id="UP000184447"/>
    </source>
</evidence>
<keyword evidence="3" id="KW-1185">Reference proteome</keyword>